<proteinExistence type="predicted"/>
<dbReference type="EMBL" id="WJBH02000001">
    <property type="protein sequence ID" value="KAI9564101.1"/>
    <property type="molecule type" value="Genomic_DNA"/>
</dbReference>
<sequence>MAMRFTEAAQNVPGKTTLNLPATTSLNKHQRFAGGRWTTSAALALIASNVKCFLETMLSFKDANHYLFAERRPLCTRIREGRFYSHIPSDLKSILNKNWSSCHVPGQTT</sequence>
<organism evidence="1 2">
    <name type="scientific">Daphnia sinensis</name>
    <dbReference type="NCBI Taxonomy" id="1820382"/>
    <lineage>
        <taxon>Eukaryota</taxon>
        <taxon>Metazoa</taxon>
        <taxon>Ecdysozoa</taxon>
        <taxon>Arthropoda</taxon>
        <taxon>Crustacea</taxon>
        <taxon>Branchiopoda</taxon>
        <taxon>Diplostraca</taxon>
        <taxon>Cladocera</taxon>
        <taxon>Anomopoda</taxon>
        <taxon>Daphniidae</taxon>
        <taxon>Daphnia</taxon>
        <taxon>Daphnia similis group</taxon>
    </lineage>
</organism>
<evidence type="ECO:0000313" key="2">
    <source>
        <dbReference type="Proteomes" id="UP000820818"/>
    </source>
</evidence>
<dbReference type="Proteomes" id="UP000820818">
    <property type="component" value="Linkage Group LG1"/>
</dbReference>
<name>A0AAD5LJY1_9CRUS</name>
<protein>
    <submittedName>
        <fullName evidence="1">Uncharacterized protein</fullName>
    </submittedName>
</protein>
<reference evidence="1 2" key="1">
    <citation type="submission" date="2022-05" db="EMBL/GenBank/DDBJ databases">
        <title>A multi-omics perspective on studying reproductive biology in Daphnia sinensis.</title>
        <authorList>
            <person name="Jia J."/>
        </authorList>
    </citation>
    <scope>NUCLEOTIDE SEQUENCE [LARGE SCALE GENOMIC DNA]</scope>
    <source>
        <strain evidence="1 2">WSL</strain>
    </source>
</reference>
<keyword evidence="2" id="KW-1185">Reference proteome</keyword>
<accession>A0AAD5LJY1</accession>
<dbReference type="AlphaFoldDB" id="A0AAD5LJY1"/>
<gene>
    <name evidence="1" type="ORF">GHT06_007839</name>
</gene>
<comment type="caution">
    <text evidence="1">The sequence shown here is derived from an EMBL/GenBank/DDBJ whole genome shotgun (WGS) entry which is preliminary data.</text>
</comment>
<evidence type="ECO:0000313" key="1">
    <source>
        <dbReference type="EMBL" id="KAI9564101.1"/>
    </source>
</evidence>